<comment type="function">
    <text evidence="9">Converts cobyric acid to cobinamide by the addition of aminopropanol on the F carboxylic group.</text>
</comment>
<organism evidence="10 11">
    <name type="scientific">Nitrosomonas marina</name>
    <dbReference type="NCBI Taxonomy" id="917"/>
    <lineage>
        <taxon>Bacteria</taxon>
        <taxon>Pseudomonadati</taxon>
        <taxon>Pseudomonadota</taxon>
        <taxon>Betaproteobacteria</taxon>
        <taxon>Nitrosomonadales</taxon>
        <taxon>Nitrosomonadaceae</taxon>
        <taxon>Nitrosomonas</taxon>
    </lineage>
</organism>
<comment type="pathway">
    <text evidence="2 9">Cofactor biosynthesis; adenosylcobalamin biosynthesis.</text>
</comment>
<gene>
    <name evidence="9" type="primary">cobD</name>
    <name evidence="10" type="ORF">SAMN05216325_1379</name>
</gene>
<reference evidence="10 11" key="1">
    <citation type="submission" date="2016-10" db="EMBL/GenBank/DDBJ databases">
        <authorList>
            <person name="de Groot N.N."/>
        </authorList>
    </citation>
    <scope>NUCLEOTIDE SEQUENCE [LARGE SCALE GENOMIC DNA]</scope>
    <source>
        <strain evidence="10 11">Nm22</strain>
    </source>
</reference>
<evidence type="ECO:0000313" key="10">
    <source>
        <dbReference type="EMBL" id="SEN70314.1"/>
    </source>
</evidence>
<dbReference type="PANTHER" id="PTHR34308:SF1">
    <property type="entry name" value="COBALAMIN BIOSYNTHESIS PROTEIN CBIB"/>
    <property type="match status" value="1"/>
</dbReference>
<dbReference type="EMBL" id="FOCP01000037">
    <property type="protein sequence ID" value="SEN70314.1"/>
    <property type="molecule type" value="Genomic_DNA"/>
</dbReference>
<evidence type="ECO:0000256" key="5">
    <source>
        <dbReference type="ARBA" id="ARBA00022573"/>
    </source>
</evidence>
<protein>
    <recommendedName>
        <fullName evidence="9">Cobalamin biosynthesis protein CobD</fullName>
    </recommendedName>
</protein>
<keyword evidence="4 9" id="KW-1003">Cell membrane</keyword>
<keyword evidence="6 9" id="KW-0812">Transmembrane</keyword>
<comment type="subcellular location">
    <subcellularLocation>
        <location evidence="1 9">Cell membrane</location>
        <topology evidence="1 9">Multi-pass membrane protein</topology>
    </subcellularLocation>
</comment>
<evidence type="ECO:0000256" key="2">
    <source>
        <dbReference type="ARBA" id="ARBA00004953"/>
    </source>
</evidence>
<dbReference type="GO" id="GO:0005886">
    <property type="term" value="C:plasma membrane"/>
    <property type="evidence" value="ECO:0007669"/>
    <property type="project" value="UniProtKB-SubCell"/>
</dbReference>
<dbReference type="OrthoDB" id="9811967at2"/>
<sequence>MSAALIVLAASVLDAWFGEPRRFHPLVGFGNAALAIEHRIYACSKKNGIHAVLLLVLLPVVLIEFIQLLINSIIIDIVVLYLAIGWNSLTMHARSVKNALLEENLFLASERLSLLVSRDTAGLNRTDITKGTIESVLENGNDAIFGAIFWFVVAGAAGVVAYRLINTLDAMWGYRNTRYHRFGWAAARLDDCLNYIPARLTALSYALMGNSSNAFACWFKQGSVWKSPNAGSVMAAGAGSLNISLGGPARYHGKLEHRAILGTERTPVITDIEAALHLIRRSLFFWLMIIYVGERCIEYSTSV</sequence>
<evidence type="ECO:0000256" key="1">
    <source>
        <dbReference type="ARBA" id="ARBA00004651"/>
    </source>
</evidence>
<evidence type="ECO:0000256" key="7">
    <source>
        <dbReference type="ARBA" id="ARBA00022989"/>
    </source>
</evidence>
<comment type="caution">
    <text evidence="9">Lacks conserved residue(s) required for the propagation of feature annotation.</text>
</comment>
<dbReference type="AlphaFoldDB" id="A0A1H8INZ6"/>
<dbReference type="GO" id="GO:0015420">
    <property type="term" value="F:ABC-type vitamin B12 transporter activity"/>
    <property type="evidence" value="ECO:0007669"/>
    <property type="project" value="UniProtKB-UniRule"/>
</dbReference>
<evidence type="ECO:0000256" key="6">
    <source>
        <dbReference type="ARBA" id="ARBA00022692"/>
    </source>
</evidence>
<feature type="transmembrane region" description="Helical" evidence="9">
    <location>
        <begin position="143"/>
        <end position="165"/>
    </location>
</feature>
<name>A0A1H8INZ6_9PROT</name>
<feature type="transmembrane region" description="Helical" evidence="9">
    <location>
        <begin position="54"/>
        <end position="84"/>
    </location>
</feature>
<dbReference type="Proteomes" id="UP000199459">
    <property type="component" value="Unassembled WGS sequence"/>
</dbReference>
<dbReference type="GO" id="GO:0048472">
    <property type="term" value="F:threonine-phosphate decarboxylase activity"/>
    <property type="evidence" value="ECO:0007669"/>
    <property type="project" value="InterPro"/>
</dbReference>
<dbReference type="PANTHER" id="PTHR34308">
    <property type="entry name" value="COBALAMIN BIOSYNTHESIS PROTEIN CBIB"/>
    <property type="match status" value="1"/>
</dbReference>
<evidence type="ECO:0000256" key="8">
    <source>
        <dbReference type="ARBA" id="ARBA00023136"/>
    </source>
</evidence>
<dbReference type="HAMAP" id="MF_00024">
    <property type="entry name" value="CobD_CbiB"/>
    <property type="match status" value="1"/>
</dbReference>
<evidence type="ECO:0000313" key="11">
    <source>
        <dbReference type="Proteomes" id="UP000199459"/>
    </source>
</evidence>
<proteinExistence type="inferred from homology"/>
<evidence type="ECO:0000256" key="4">
    <source>
        <dbReference type="ARBA" id="ARBA00022475"/>
    </source>
</evidence>
<dbReference type="NCBIfam" id="TIGR00380">
    <property type="entry name" value="cobal_cbiB"/>
    <property type="match status" value="1"/>
</dbReference>
<keyword evidence="7 9" id="KW-1133">Transmembrane helix</keyword>
<dbReference type="RefSeq" id="WP_090634712.1">
    <property type="nucleotide sequence ID" value="NZ_FOCP01000037.1"/>
</dbReference>
<comment type="similarity">
    <text evidence="3 9">Belongs to the CobD/CbiB family.</text>
</comment>
<evidence type="ECO:0000256" key="9">
    <source>
        <dbReference type="HAMAP-Rule" id="MF_00024"/>
    </source>
</evidence>
<keyword evidence="5 9" id="KW-0169">Cobalamin biosynthesis</keyword>
<dbReference type="UniPathway" id="UPA00148"/>
<dbReference type="InterPro" id="IPR004485">
    <property type="entry name" value="Cobalamin_biosynth_CobD/CbiB"/>
</dbReference>
<dbReference type="GO" id="GO:0009236">
    <property type="term" value="P:cobalamin biosynthetic process"/>
    <property type="evidence" value="ECO:0007669"/>
    <property type="project" value="UniProtKB-UniRule"/>
</dbReference>
<accession>A0A1H8INZ6</accession>
<evidence type="ECO:0000256" key="3">
    <source>
        <dbReference type="ARBA" id="ARBA00006263"/>
    </source>
</evidence>
<keyword evidence="8 9" id="KW-0472">Membrane</keyword>
<dbReference type="Pfam" id="PF03186">
    <property type="entry name" value="CobD_Cbib"/>
    <property type="match status" value="1"/>
</dbReference>